<gene>
    <name evidence="1" type="ORF">HLUCCX10_11410</name>
</gene>
<reference evidence="1 2" key="1">
    <citation type="submission" date="2015-09" db="EMBL/GenBank/DDBJ databases">
        <title>Identification and resolution of microdiversity through metagenomic sequencing of parallel consortia.</title>
        <authorList>
            <person name="Nelson W.C."/>
            <person name="Romine M.F."/>
            <person name="Lindemann S.R."/>
        </authorList>
    </citation>
    <scope>NUCLEOTIDE SEQUENCE [LARGE SCALE GENOMIC DNA]</scope>
    <source>
        <strain evidence="1">HL-49</strain>
    </source>
</reference>
<sequence length="811" mass="92464">MSARFPIVLFIFLFLLVACSEQADTIRLNSENLILEIGPKGELRGVFSPISQKDYLPEGQNFSLIRLKTKDGLIHPRGVKKDNQQLTFEFENDLQVIIQVKEKKSHITFEVVKANRLDQIEWLSWGPIPTTINQTIGETIGVVRNEEFAVGIQALNPKTLGGYPWQENDTTPQLDIFEQEDYSDLDEKGKRMVLYRVEAAKPEDFGSTLQAYVRNRFEDRIVPNLDHERYLSPEFEDGGIIGSKIALFGSPTEKILHTIGEIEVAESLPHPEFDGEWTKLSKAASSAYLIYNFSEKTIDKAIDLTKKAGLRHLYHDGPFKNWGHFELNESSFPNGWDGLKAAVEKAQKEGIYVGAHNLSNFITTNDPYVTPIPDDRLGIVGKSELAASIDATQTEIPIVSPDFFNQYQNNNLKTIKIGKELIRYSSVTESAPWKLLDCERGAWGTANTSHMIKDPVSKLADHAYKVFLSDIDLSIEIAQKLAELYNYTGLKQISFDGLEGNRSTGMGNYGEILFTTNWWNSLTDSQKSNLIIDASRTTHYFWHIYSRMNWGEPWYAGFRESQTEYRLKNQEYFQRNLMPAMLGWFSMRTNTSIEDVEWMLARSAAFDAGYAFVVREEALQANGQVDQIFQQISDWEKLRLAGAFSEEQKERMKDINNEFHLEAVSENSWNFHQIFVQRINHKKKVRQPGEPLYSQLEFTNPIENSTLQLIMTAEDATIKDIRLELNNYAELTLPITLKKGQSIRIQEGGRVLILDDNLRVINTLNIESSSLLLKRGDQLLSVDCSFENAGENPTLKVETRIMGEAELISKK</sequence>
<evidence type="ECO:0000313" key="2">
    <source>
        <dbReference type="Proteomes" id="UP000050421"/>
    </source>
</evidence>
<proteinExistence type="predicted"/>
<accession>A0A0P8BVG6</accession>
<dbReference type="eggNOG" id="ENOG502Z866">
    <property type="taxonomic scope" value="Bacteria"/>
</dbReference>
<comment type="caution">
    <text evidence="1">The sequence shown here is derived from an EMBL/GenBank/DDBJ whole genome shotgun (WGS) entry which is preliminary data.</text>
</comment>
<dbReference type="STRING" id="1305737.GCA_000526355_01865"/>
<organism evidence="1 2">
    <name type="scientific">Algoriphagus marincola HL-49</name>
    <dbReference type="NCBI Taxonomy" id="1305737"/>
    <lineage>
        <taxon>Bacteria</taxon>
        <taxon>Pseudomonadati</taxon>
        <taxon>Bacteroidota</taxon>
        <taxon>Cytophagia</taxon>
        <taxon>Cytophagales</taxon>
        <taxon>Cyclobacteriaceae</taxon>
        <taxon>Algoriphagus</taxon>
    </lineage>
</organism>
<dbReference type="PATRIC" id="fig|1305737.6.peg.2896"/>
<protein>
    <submittedName>
        <fullName evidence="1">Uncharacterized protein</fullName>
    </submittedName>
</protein>
<evidence type="ECO:0000313" key="1">
    <source>
        <dbReference type="EMBL" id="KPQ14033.1"/>
    </source>
</evidence>
<dbReference type="OrthoDB" id="2484068at2"/>
<dbReference type="Proteomes" id="UP000050421">
    <property type="component" value="Unassembled WGS sequence"/>
</dbReference>
<dbReference type="EMBL" id="LJXT01000073">
    <property type="protein sequence ID" value="KPQ14033.1"/>
    <property type="molecule type" value="Genomic_DNA"/>
</dbReference>
<dbReference type="PROSITE" id="PS51257">
    <property type="entry name" value="PROKAR_LIPOPROTEIN"/>
    <property type="match status" value="1"/>
</dbReference>
<name>A0A0P8BVG6_9BACT</name>
<dbReference type="AlphaFoldDB" id="A0A0P8BVG6"/>